<protein>
    <submittedName>
        <fullName evidence="4">NAD(P)-binding protein</fullName>
    </submittedName>
</protein>
<dbReference type="SUPFAM" id="SSF51905">
    <property type="entry name" value="FAD/NAD(P)-binding domain"/>
    <property type="match status" value="1"/>
</dbReference>
<dbReference type="EMBL" id="VWPK01000040">
    <property type="protein sequence ID" value="KAA5609972.1"/>
    <property type="molecule type" value="Genomic_DNA"/>
</dbReference>
<keyword evidence="1" id="KW-0560">Oxidoreductase</keyword>
<name>A0A5M6INZ0_9PROT</name>
<dbReference type="PRINTS" id="PR00368">
    <property type="entry name" value="FADPNR"/>
</dbReference>
<dbReference type="PANTHER" id="PTHR42949">
    <property type="entry name" value="ANAEROBIC GLYCEROL-3-PHOSPHATE DEHYDROGENASE SUBUNIT B"/>
    <property type="match status" value="1"/>
</dbReference>
<proteinExistence type="predicted"/>
<evidence type="ECO:0000256" key="1">
    <source>
        <dbReference type="ARBA" id="ARBA00023002"/>
    </source>
</evidence>
<dbReference type="InterPro" id="IPR036188">
    <property type="entry name" value="FAD/NAD-bd_sf"/>
</dbReference>
<dbReference type="PRINTS" id="PR00469">
    <property type="entry name" value="PNDRDTASEII"/>
</dbReference>
<dbReference type="Pfam" id="PF17806">
    <property type="entry name" value="SO_alpha_A3"/>
    <property type="match status" value="1"/>
</dbReference>
<reference evidence="4 5" key="1">
    <citation type="submission" date="2019-09" db="EMBL/GenBank/DDBJ databases">
        <title>Genome sequence of Rhodovastum atsumiense, a diverse member of the Acetobacteraceae family of non-sulfur purple photosynthetic bacteria.</title>
        <authorList>
            <person name="Meyer T."/>
            <person name="Kyndt J."/>
        </authorList>
    </citation>
    <scope>NUCLEOTIDE SEQUENCE [LARGE SCALE GENOMIC DNA]</scope>
    <source>
        <strain evidence="4 5">DSM 21279</strain>
    </source>
</reference>
<sequence>MSTVWDAIVIGAGPAGLAAASLLAEQGAQVVVLDEQPAPGGQIYRAIEAGQANAGLLRILGPEYAHGGTLAARFRASGASYRPGTQVWQVTAEREVWVTSGGRSELLQGRAVVLATGAMERPVPVPGWTLPGVMTAGAVQILLKSAQVLPAEGLVLAGSGPLLSVVAMQCLRAGVKPAAILETATRADALAALRHLPAALGRVARGYLLKGVQMKLALWRAGIPVFREVSDIRIEGDTEAQAVSFRTPGGPRRVAATLVALHEGVVPMTQVTRSLGCEHVWDDAQCCFRPVLDSWGNSSVPGFLVAGDGGGIGGALAAEHAGRIAAWEVLHQLGRIDAARRDAGAAPDRRELAAHLAIRPLLERIFRPRAEILTPADEVVVCRCEEITAGQVREVVRHGCLGPNQAKSFLRAGMGPCQGRMCGLTVSALIAAERGIGMDEVGYFRIRPPLKPVTVGELAAMDIPR</sequence>
<feature type="domain" description="SoxA A3" evidence="3">
    <location>
        <begin position="384"/>
        <end position="460"/>
    </location>
</feature>
<dbReference type="InterPro" id="IPR017224">
    <property type="entry name" value="Opine_Oxase_asu/HCN_bsu"/>
</dbReference>
<evidence type="ECO:0000313" key="5">
    <source>
        <dbReference type="Proteomes" id="UP000325255"/>
    </source>
</evidence>
<dbReference type="CDD" id="cd19946">
    <property type="entry name" value="GlpA-like_Fer2_BFD-like"/>
    <property type="match status" value="1"/>
</dbReference>
<gene>
    <name evidence="4" type="ORF">F1189_21485</name>
</gene>
<keyword evidence="5" id="KW-1185">Reference proteome</keyword>
<organism evidence="4 5">
    <name type="scientific">Rhodovastum atsumiense</name>
    <dbReference type="NCBI Taxonomy" id="504468"/>
    <lineage>
        <taxon>Bacteria</taxon>
        <taxon>Pseudomonadati</taxon>
        <taxon>Pseudomonadota</taxon>
        <taxon>Alphaproteobacteria</taxon>
        <taxon>Acetobacterales</taxon>
        <taxon>Acetobacteraceae</taxon>
        <taxon>Rhodovastum</taxon>
    </lineage>
</organism>
<dbReference type="OrthoDB" id="9801699at2"/>
<dbReference type="InterPro" id="IPR041117">
    <property type="entry name" value="SoxA_A3"/>
</dbReference>
<dbReference type="Proteomes" id="UP000325255">
    <property type="component" value="Unassembled WGS sequence"/>
</dbReference>
<feature type="domain" description="FAD/NAD(P)-binding" evidence="2">
    <location>
        <begin position="6"/>
        <end position="318"/>
    </location>
</feature>
<dbReference type="GO" id="GO:0016491">
    <property type="term" value="F:oxidoreductase activity"/>
    <property type="evidence" value="ECO:0007669"/>
    <property type="project" value="UniProtKB-KW"/>
</dbReference>
<dbReference type="Pfam" id="PF07992">
    <property type="entry name" value="Pyr_redox_2"/>
    <property type="match status" value="1"/>
</dbReference>
<dbReference type="PIRSF" id="PIRSF037495">
    <property type="entry name" value="Opine_OX_OoxA/HcnB"/>
    <property type="match status" value="1"/>
</dbReference>
<accession>A0A5M6INZ0</accession>
<dbReference type="Gene3D" id="1.10.10.1100">
    <property type="entry name" value="BFD-like [2Fe-2S]-binding domain"/>
    <property type="match status" value="1"/>
</dbReference>
<dbReference type="AlphaFoldDB" id="A0A5M6INZ0"/>
<comment type="caution">
    <text evidence="4">The sequence shown here is derived from an EMBL/GenBank/DDBJ whole genome shotgun (WGS) entry which is preliminary data.</text>
</comment>
<dbReference type="PANTHER" id="PTHR42949:SF3">
    <property type="entry name" value="ANAEROBIC GLYCEROL-3-PHOSPHATE DEHYDROGENASE SUBUNIT B"/>
    <property type="match status" value="1"/>
</dbReference>
<evidence type="ECO:0000259" key="2">
    <source>
        <dbReference type="Pfam" id="PF07992"/>
    </source>
</evidence>
<dbReference type="InterPro" id="IPR023753">
    <property type="entry name" value="FAD/NAD-binding_dom"/>
</dbReference>
<dbReference type="InterPro" id="IPR051691">
    <property type="entry name" value="Metab_Enz_Cyan_OpOx_G3PDH"/>
</dbReference>
<evidence type="ECO:0000259" key="3">
    <source>
        <dbReference type="Pfam" id="PF17806"/>
    </source>
</evidence>
<dbReference type="RefSeq" id="WP_150042934.1">
    <property type="nucleotide sequence ID" value="NZ_OW485601.1"/>
</dbReference>
<evidence type="ECO:0000313" key="4">
    <source>
        <dbReference type="EMBL" id="KAA5609972.1"/>
    </source>
</evidence>
<dbReference type="Gene3D" id="3.50.50.60">
    <property type="entry name" value="FAD/NAD(P)-binding domain"/>
    <property type="match status" value="2"/>
</dbReference>
<dbReference type="InterPro" id="IPR041854">
    <property type="entry name" value="BFD-like_2Fe2S-bd_dom_sf"/>
</dbReference>